<evidence type="ECO:0000313" key="6">
    <source>
        <dbReference type="EMBL" id="KEZ44673.1"/>
    </source>
</evidence>
<dbReference type="AlphaFoldDB" id="A0A084GBG1"/>
<keyword evidence="2 5" id="KW-0812">Transmembrane</keyword>
<proteinExistence type="predicted"/>
<keyword evidence="7" id="KW-1185">Reference proteome</keyword>
<feature type="transmembrane region" description="Helical" evidence="5">
    <location>
        <begin position="20"/>
        <end position="37"/>
    </location>
</feature>
<sequence>MANGEWVPGSYYFYAPNKGAPIFFVIAFLSTGLFHLYQNVKYKSLIRTSFFPFCSLLFVAGFALRIYGSHHYDNLDVFIASICLTYAAPPLLELQNYNILGRILYYVPYHSPIHPGRVLSTFAIISAIVETLNGWGASLTANQSLDDDSLAAGHGLIKTALLLQLVVAAAFLALAFTFHHRCYIHKIRNPRVQQPLYTLYASTALIVVRTIYRVVEYFDLASLRFSDPDFDPKSMTPLVRYEWFFYVFEAALMLINLVMMNVRHPRKWLPEDSNTYLAVDGSTEKLGPGWKDPRPFWQTVVDPFDVTGMVRGNKVGLPPFWLEDGIGGPQKVESV</sequence>
<protein>
    <recommendedName>
        <fullName evidence="8">RTA1 domain protein</fullName>
    </recommendedName>
</protein>
<dbReference type="KEGG" id="sapo:SAPIO_CDS2747"/>
<keyword evidence="3 5" id="KW-1133">Transmembrane helix</keyword>
<evidence type="ECO:0000256" key="4">
    <source>
        <dbReference type="ARBA" id="ARBA00023136"/>
    </source>
</evidence>
<feature type="transmembrane region" description="Helical" evidence="5">
    <location>
        <begin position="156"/>
        <end position="176"/>
    </location>
</feature>
<evidence type="ECO:0000256" key="2">
    <source>
        <dbReference type="ARBA" id="ARBA00022692"/>
    </source>
</evidence>
<feature type="transmembrane region" description="Helical" evidence="5">
    <location>
        <begin position="197"/>
        <end position="215"/>
    </location>
</feature>
<dbReference type="GO" id="GO:0016020">
    <property type="term" value="C:membrane"/>
    <property type="evidence" value="ECO:0007669"/>
    <property type="project" value="UniProtKB-SubCell"/>
</dbReference>
<evidence type="ECO:0000313" key="7">
    <source>
        <dbReference type="Proteomes" id="UP000028545"/>
    </source>
</evidence>
<feature type="transmembrane region" description="Helical" evidence="5">
    <location>
        <begin position="74"/>
        <end position="92"/>
    </location>
</feature>
<organism evidence="6 7">
    <name type="scientific">Pseudallescheria apiosperma</name>
    <name type="common">Scedosporium apiospermum</name>
    <dbReference type="NCBI Taxonomy" id="563466"/>
    <lineage>
        <taxon>Eukaryota</taxon>
        <taxon>Fungi</taxon>
        <taxon>Dikarya</taxon>
        <taxon>Ascomycota</taxon>
        <taxon>Pezizomycotina</taxon>
        <taxon>Sordariomycetes</taxon>
        <taxon>Hypocreomycetidae</taxon>
        <taxon>Microascales</taxon>
        <taxon>Microascaceae</taxon>
        <taxon>Scedosporium</taxon>
    </lineage>
</organism>
<evidence type="ECO:0000256" key="3">
    <source>
        <dbReference type="ARBA" id="ARBA00022989"/>
    </source>
</evidence>
<dbReference type="PANTHER" id="PTHR31465">
    <property type="entry name" value="PROTEIN RTA1-RELATED"/>
    <property type="match status" value="1"/>
</dbReference>
<reference evidence="6 7" key="1">
    <citation type="journal article" date="2014" name="Genome Announc.">
        <title>Draft genome sequence of the pathogenic fungus Scedosporium apiospermum.</title>
        <authorList>
            <person name="Vandeputte P."/>
            <person name="Ghamrawi S."/>
            <person name="Rechenmann M."/>
            <person name="Iltis A."/>
            <person name="Giraud S."/>
            <person name="Fleury M."/>
            <person name="Thornton C."/>
            <person name="Delhaes L."/>
            <person name="Meyer W."/>
            <person name="Papon N."/>
            <person name="Bouchara J.P."/>
        </authorList>
    </citation>
    <scope>NUCLEOTIDE SEQUENCE [LARGE SCALE GENOMIC DNA]</scope>
    <source>
        <strain evidence="6 7">IHEM 14462</strain>
    </source>
</reference>
<dbReference type="OMA" id="CTLITVR"/>
<evidence type="ECO:0000256" key="1">
    <source>
        <dbReference type="ARBA" id="ARBA00004141"/>
    </source>
</evidence>
<dbReference type="GeneID" id="27721819"/>
<feature type="transmembrane region" description="Helical" evidence="5">
    <location>
        <begin position="49"/>
        <end position="68"/>
    </location>
</feature>
<dbReference type="InterPro" id="IPR007568">
    <property type="entry name" value="RTA1"/>
</dbReference>
<keyword evidence="4 5" id="KW-0472">Membrane</keyword>
<dbReference type="VEuPathDB" id="FungiDB:SAPIO_CDS2747"/>
<dbReference type="Pfam" id="PF04479">
    <property type="entry name" value="RTA1"/>
    <property type="match status" value="1"/>
</dbReference>
<evidence type="ECO:0008006" key="8">
    <source>
        <dbReference type="Google" id="ProtNLM"/>
    </source>
</evidence>
<dbReference type="EMBL" id="JOWA01000087">
    <property type="protein sequence ID" value="KEZ44673.1"/>
    <property type="molecule type" value="Genomic_DNA"/>
</dbReference>
<accession>A0A084GBG1</accession>
<dbReference type="RefSeq" id="XP_016644472.1">
    <property type="nucleotide sequence ID" value="XM_016785690.1"/>
</dbReference>
<dbReference type="PANTHER" id="PTHR31465:SF13">
    <property type="entry name" value="RTA1 DOMAIN PROTEIN-RELATED"/>
    <property type="match status" value="1"/>
</dbReference>
<feature type="transmembrane region" description="Helical" evidence="5">
    <location>
        <begin position="243"/>
        <end position="262"/>
    </location>
</feature>
<evidence type="ECO:0000256" key="5">
    <source>
        <dbReference type="SAM" id="Phobius"/>
    </source>
</evidence>
<name>A0A084GBG1_PSEDA</name>
<comment type="caution">
    <text evidence="6">The sequence shown here is derived from an EMBL/GenBank/DDBJ whole genome shotgun (WGS) entry which is preliminary data.</text>
</comment>
<feature type="transmembrane region" description="Helical" evidence="5">
    <location>
        <begin position="118"/>
        <end position="136"/>
    </location>
</feature>
<dbReference type="HOGENOM" id="CLU_033465_0_1_1"/>
<gene>
    <name evidence="6" type="ORF">SAPIO_CDS2747</name>
</gene>
<dbReference type="Proteomes" id="UP000028545">
    <property type="component" value="Unassembled WGS sequence"/>
</dbReference>
<dbReference type="OrthoDB" id="3358017at2759"/>
<comment type="subcellular location">
    <subcellularLocation>
        <location evidence="1">Membrane</location>
        <topology evidence="1">Multi-pass membrane protein</topology>
    </subcellularLocation>
</comment>